<name>A0A183NSA2_9TREM</name>
<protein>
    <submittedName>
        <fullName evidence="2">Uncharacterized protein</fullName>
    </submittedName>
</protein>
<gene>
    <name evidence="2" type="ORF">SMTD_LOCUS4988</name>
</gene>
<organism evidence="2 3">
    <name type="scientific">Schistosoma mattheei</name>
    <dbReference type="NCBI Taxonomy" id="31246"/>
    <lineage>
        <taxon>Eukaryota</taxon>
        <taxon>Metazoa</taxon>
        <taxon>Spiralia</taxon>
        <taxon>Lophotrochozoa</taxon>
        <taxon>Platyhelminthes</taxon>
        <taxon>Trematoda</taxon>
        <taxon>Digenea</taxon>
        <taxon>Strigeidida</taxon>
        <taxon>Schistosomatoidea</taxon>
        <taxon>Schistosomatidae</taxon>
        <taxon>Schistosoma</taxon>
    </lineage>
</organism>
<dbReference type="AlphaFoldDB" id="A0A183NSA2"/>
<feature type="compositionally biased region" description="Polar residues" evidence="1">
    <location>
        <begin position="90"/>
        <end position="99"/>
    </location>
</feature>
<keyword evidence="3" id="KW-1185">Reference proteome</keyword>
<reference evidence="2 3" key="1">
    <citation type="submission" date="2018-11" db="EMBL/GenBank/DDBJ databases">
        <authorList>
            <consortium name="Pathogen Informatics"/>
        </authorList>
    </citation>
    <scope>NUCLEOTIDE SEQUENCE [LARGE SCALE GENOMIC DNA]</scope>
    <source>
        <strain>Denwood</strain>
        <strain evidence="3">Zambia</strain>
    </source>
</reference>
<dbReference type="Proteomes" id="UP000269396">
    <property type="component" value="Unassembled WGS sequence"/>
</dbReference>
<accession>A0A183NSA2</accession>
<feature type="compositionally biased region" description="Basic residues" evidence="1">
    <location>
        <begin position="130"/>
        <end position="150"/>
    </location>
</feature>
<evidence type="ECO:0000313" key="2">
    <source>
        <dbReference type="EMBL" id="VDP26370.1"/>
    </source>
</evidence>
<evidence type="ECO:0000256" key="1">
    <source>
        <dbReference type="SAM" id="MobiDB-lite"/>
    </source>
</evidence>
<feature type="region of interest" description="Disordered" evidence="1">
    <location>
        <begin position="127"/>
        <end position="194"/>
    </location>
</feature>
<feature type="compositionally biased region" description="Basic and acidic residues" evidence="1">
    <location>
        <begin position="151"/>
        <end position="177"/>
    </location>
</feature>
<dbReference type="EMBL" id="UZAL01026814">
    <property type="protein sequence ID" value="VDP26370.1"/>
    <property type="molecule type" value="Genomic_DNA"/>
</dbReference>
<feature type="region of interest" description="Disordered" evidence="1">
    <location>
        <begin position="90"/>
        <end position="114"/>
    </location>
</feature>
<proteinExistence type="predicted"/>
<sequence length="194" mass="22254">MQEETTSVAVASVAVDLNIHKRKSKILRCNTTCTIRITLDGEDLEDVKTSTYLGSIIDEHSGSDEDVNAWIGKTKEAYLQLKNIWNSKQMSTNTKQQRTMGEKQPDPNGARNQEEALEVDKKYIEESTHLHHKTSLHLKPSRSKEKKMKTKEHTTSGNVERHEKNEEQLDRTRKEFPEQSGLENAGRQSMLYWG</sequence>
<evidence type="ECO:0000313" key="3">
    <source>
        <dbReference type="Proteomes" id="UP000269396"/>
    </source>
</evidence>